<dbReference type="EMBL" id="SNZG01000001">
    <property type="protein sequence ID" value="TDR44279.1"/>
    <property type="molecule type" value="Genomic_DNA"/>
</dbReference>
<feature type="domain" description="ABC-2 type transporter transmembrane" evidence="7">
    <location>
        <begin position="19"/>
        <end position="385"/>
    </location>
</feature>
<evidence type="ECO:0000256" key="1">
    <source>
        <dbReference type="ARBA" id="ARBA00004651"/>
    </source>
</evidence>
<name>A0A8B4QBR5_9BACL</name>
<organism evidence="8 10">
    <name type="scientific">Kurthia zopfii</name>
    <dbReference type="NCBI Taxonomy" id="1650"/>
    <lineage>
        <taxon>Bacteria</taxon>
        <taxon>Bacillati</taxon>
        <taxon>Bacillota</taxon>
        <taxon>Bacilli</taxon>
        <taxon>Bacillales</taxon>
        <taxon>Caryophanaceae</taxon>
        <taxon>Kurthia</taxon>
    </lineage>
</organism>
<keyword evidence="4 6" id="KW-1133">Transmembrane helix</keyword>
<dbReference type="EMBL" id="UGNP01000001">
    <property type="protein sequence ID" value="STX10115.1"/>
    <property type="molecule type" value="Genomic_DNA"/>
</dbReference>
<dbReference type="GO" id="GO:0005886">
    <property type="term" value="C:plasma membrane"/>
    <property type="evidence" value="ECO:0007669"/>
    <property type="project" value="UniProtKB-SubCell"/>
</dbReference>
<keyword evidence="2" id="KW-1003">Cell membrane</keyword>
<evidence type="ECO:0000313" key="8">
    <source>
        <dbReference type="EMBL" id="STX10115.1"/>
    </source>
</evidence>
<protein>
    <submittedName>
        <fullName evidence="8">ABC-2 family transporter protein</fullName>
    </submittedName>
    <submittedName>
        <fullName evidence="9">ABC-2 type transport system permease protein</fullName>
    </submittedName>
</protein>
<dbReference type="GO" id="GO:0140359">
    <property type="term" value="F:ABC-type transporter activity"/>
    <property type="evidence" value="ECO:0007669"/>
    <property type="project" value="InterPro"/>
</dbReference>
<comment type="caution">
    <text evidence="8">The sequence shown here is derived from an EMBL/GenBank/DDBJ whole genome shotgun (WGS) entry which is preliminary data.</text>
</comment>
<feature type="transmembrane region" description="Helical" evidence="6">
    <location>
        <begin position="364"/>
        <end position="388"/>
    </location>
</feature>
<accession>A0A8B4QBR5</accession>
<evidence type="ECO:0000259" key="7">
    <source>
        <dbReference type="Pfam" id="PF12698"/>
    </source>
</evidence>
<feature type="transmembrane region" description="Helical" evidence="6">
    <location>
        <begin position="337"/>
        <end position="358"/>
    </location>
</feature>
<keyword evidence="3 6" id="KW-0812">Transmembrane</keyword>
<dbReference type="RefSeq" id="WP_109348311.1">
    <property type="nucleotide sequence ID" value="NZ_BJUE01000001.1"/>
</dbReference>
<keyword evidence="5 6" id="KW-0472">Membrane</keyword>
<dbReference type="InterPro" id="IPR013525">
    <property type="entry name" value="ABC2_TM"/>
</dbReference>
<comment type="subcellular location">
    <subcellularLocation>
        <location evidence="1">Cell membrane</location>
        <topology evidence="1">Multi-pass membrane protein</topology>
    </subcellularLocation>
</comment>
<feature type="transmembrane region" description="Helical" evidence="6">
    <location>
        <begin position="276"/>
        <end position="299"/>
    </location>
</feature>
<feature type="transmembrane region" description="Helical" evidence="6">
    <location>
        <begin position="181"/>
        <end position="201"/>
    </location>
</feature>
<evidence type="ECO:0000256" key="2">
    <source>
        <dbReference type="ARBA" id="ARBA00022475"/>
    </source>
</evidence>
<reference evidence="8 10" key="1">
    <citation type="submission" date="2018-06" db="EMBL/GenBank/DDBJ databases">
        <authorList>
            <consortium name="Pathogen Informatics"/>
            <person name="Doyle S."/>
        </authorList>
    </citation>
    <scope>NUCLEOTIDE SEQUENCE [LARGE SCALE GENOMIC DNA]</scope>
    <source>
        <strain evidence="8 10">NCTC10597</strain>
    </source>
</reference>
<dbReference type="PANTHER" id="PTHR30294:SF29">
    <property type="entry name" value="MULTIDRUG ABC TRANSPORTER PERMEASE YBHS-RELATED"/>
    <property type="match status" value="1"/>
</dbReference>
<proteinExistence type="predicted"/>
<sequence length="412" mass="45403">MSKLMLLVKQLYKQKVTSKSFIGLTILYLAIIAVVFNWSSIKDVFKSDDSNVKIAFVDETKANLYDQFPSSDDLMFMRMKDSEEVVNKRVKKGEVDAALYLKDEKGKLVVKLATADSLDLEIQSTINQLAENAGKIYSVQKMNLTPEQAKQILETQTLVKQVDLSETVASKTSDEKSAGILVAYIIGFLIYIFVTSYMSMITTDIASEKGSRVLEVLMASVKPSTHLFSKLIGVFLTGMTQIILLFAGAFTIAKFSSKSELVNGASSMMKQLSPSYFIYVSLFFVLSIILFLIIGALAGSLVSKVDEASQVMMPGIFITLIGFYVMISGMGNPDSMLIKVFSFIPFTSGMVMTLRMGATDVSNFYILVSLITLAVTVMALFAISLTFYKRSVLTYSTGGIIQKIKTVLKVTT</sequence>
<evidence type="ECO:0000256" key="6">
    <source>
        <dbReference type="SAM" id="Phobius"/>
    </source>
</evidence>
<dbReference type="Proteomes" id="UP000254330">
    <property type="component" value="Unassembled WGS sequence"/>
</dbReference>
<dbReference type="AlphaFoldDB" id="A0A8B4QBR5"/>
<evidence type="ECO:0000256" key="5">
    <source>
        <dbReference type="ARBA" id="ARBA00023136"/>
    </source>
</evidence>
<evidence type="ECO:0000313" key="11">
    <source>
        <dbReference type="Proteomes" id="UP000294641"/>
    </source>
</evidence>
<feature type="transmembrane region" description="Helical" evidence="6">
    <location>
        <begin position="311"/>
        <end position="330"/>
    </location>
</feature>
<evidence type="ECO:0000313" key="10">
    <source>
        <dbReference type="Proteomes" id="UP000254330"/>
    </source>
</evidence>
<dbReference type="OrthoDB" id="9768837at2"/>
<dbReference type="Proteomes" id="UP000294641">
    <property type="component" value="Unassembled WGS sequence"/>
</dbReference>
<evidence type="ECO:0000256" key="3">
    <source>
        <dbReference type="ARBA" id="ARBA00022692"/>
    </source>
</evidence>
<reference evidence="9 11" key="2">
    <citation type="submission" date="2019-03" db="EMBL/GenBank/DDBJ databases">
        <title>Genomic Encyclopedia of Type Strains, Phase IV (KMG-IV): sequencing the most valuable type-strain genomes for metagenomic binning, comparative biology and taxonomic classification.</title>
        <authorList>
            <person name="Goeker M."/>
        </authorList>
    </citation>
    <scope>NUCLEOTIDE SEQUENCE [LARGE SCALE GENOMIC DNA]</scope>
    <source>
        <strain evidence="9 11">DSM 20580</strain>
    </source>
</reference>
<keyword evidence="11" id="KW-1185">Reference proteome</keyword>
<evidence type="ECO:0000313" key="9">
    <source>
        <dbReference type="EMBL" id="TDR44279.1"/>
    </source>
</evidence>
<feature type="transmembrane region" description="Helical" evidence="6">
    <location>
        <begin position="20"/>
        <end position="38"/>
    </location>
</feature>
<dbReference type="Pfam" id="PF12698">
    <property type="entry name" value="ABC2_membrane_3"/>
    <property type="match status" value="1"/>
</dbReference>
<dbReference type="InterPro" id="IPR051449">
    <property type="entry name" value="ABC-2_transporter_component"/>
</dbReference>
<dbReference type="PANTHER" id="PTHR30294">
    <property type="entry name" value="MEMBRANE COMPONENT OF ABC TRANSPORTER YHHJ-RELATED"/>
    <property type="match status" value="1"/>
</dbReference>
<feature type="transmembrane region" description="Helical" evidence="6">
    <location>
        <begin position="231"/>
        <end position="255"/>
    </location>
</feature>
<gene>
    <name evidence="8" type="primary">yhaP</name>
    <name evidence="9" type="ORF">DFR61_101117</name>
    <name evidence="8" type="ORF">NCTC10597_01826</name>
</gene>
<evidence type="ECO:0000256" key="4">
    <source>
        <dbReference type="ARBA" id="ARBA00022989"/>
    </source>
</evidence>